<accession>A0AAE4UBL0</accession>
<sequence length="72" mass="7565">MADIDVEAIEGACRLAGLVPVQIEVEVPGDTLTVRSWVSPGFLQDDEMLAETLAAKAPAIAKEMRGYFGGGS</sequence>
<protein>
    <submittedName>
        <fullName evidence="1">Uncharacterized protein</fullName>
    </submittedName>
</protein>
<dbReference type="EMBL" id="JAWLLD010000001">
    <property type="protein sequence ID" value="MDV7010769.1"/>
    <property type="molecule type" value="Genomic_DNA"/>
</dbReference>
<evidence type="ECO:0000313" key="2">
    <source>
        <dbReference type="Proteomes" id="UP001187143"/>
    </source>
</evidence>
<dbReference type="RefSeq" id="WP_317727077.1">
    <property type="nucleotide sequence ID" value="NZ_JAWLLC010000002.1"/>
</dbReference>
<dbReference type="AlphaFoldDB" id="A0AAE4UBL0"/>
<dbReference type="Proteomes" id="UP001187143">
    <property type="component" value="Unassembled WGS sequence"/>
</dbReference>
<name>A0AAE4UBL0_MYCIT</name>
<evidence type="ECO:0000313" key="1">
    <source>
        <dbReference type="EMBL" id="MDV7010769.1"/>
    </source>
</evidence>
<proteinExistence type="predicted"/>
<comment type="caution">
    <text evidence="1">The sequence shown here is derived from an EMBL/GenBank/DDBJ whole genome shotgun (WGS) entry which is preliminary data.</text>
</comment>
<gene>
    <name evidence="1" type="ORF">R4F53_00410</name>
</gene>
<organism evidence="1 2">
    <name type="scientific">Mycobacterium intracellulare</name>
    <dbReference type="NCBI Taxonomy" id="1767"/>
    <lineage>
        <taxon>Bacteria</taxon>
        <taxon>Bacillati</taxon>
        <taxon>Actinomycetota</taxon>
        <taxon>Actinomycetes</taxon>
        <taxon>Mycobacteriales</taxon>
        <taxon>Mycobacteriaceae</taxon>
        <taxon>Mycobacterium</taxon>
        <taxon>Mycobacterium avium complex (MAC)</taxon>
    </lineage>
</organism>
<reference evidence="1" key="1">
    <citation type="submission" date="2023-10" db="EMBL/GenBank/DDBJ databases">
        <title>Characterization and genome sequence of Mycobacterium intracellulare ABSURDO, a novel pathogenic isolate with three colony morphotypes that vary in growth and acid-fastness.</title>
        <authorList>
            <person name="Jude B.A."/>
            <person name="Robinson R.T."/>
        </authorList>
    </citation>
    <scope>NUCLEOTIDE SEQUENCE</scope>
    <source>
        <strain evidence="1">ABSURDO Component B</strain>
    </source>
</reference>